<protein>
    <submittedName>
        <fullName evidence="1">Uncharacterized protein</fullName>
    </submittedName>
</protein>
<accession>A0A0G4N899</accession>
<dbReference type="AlphaFoldDB" id="A0A0G4N899"/>
<dbReference type="EMBL" id="CVQI01032853">
    <property type="protein sequence ID" value="CRK42619.1"/>
    <property type="molecule type" value="Genomic_DNA"/>
</dbReference>
<feature type="non-terminal residue" evidence="1">
    <location>
        <position position="1"/>
    </location>
</feature>
<gene>
    <name evidence="1" type="ORF">BN1723_019020</name>
</gene>
<evidence type="ECO:0000313" key="1">
    <source>
        <dbReference type="EMBL" id="CRK42619.1"/>
    </source>
</evidence>
<organism evidence="1 2">
    <name type="scientific">Verticillium longisporum</name>
    <name type="common">Verticillium dahliae var. longisporum</name>
    <dbReference type="NCBI Taxonomy" id="100787"/>
    <lineage>
        <taxon>Eukaryota</taxon>
        <taxon>Fungi</taxon>
        <taxon>Dikarya</taxon>
        <taxon>Ascomycota</taxon>
        <taxon>Pezizomycotina</taxon>
        <taxon>Sordariomycetes</taxon>
        <taxon>Hypocreomycetidae</taxon>
        <taxon>Glomerellales</taxon>
        <taxon>Plectosphaerellaceae</taxon>
        <taxon>Verticillium</taxon>
    </lineage>
</organism>
<proteinExistence type="predicted"/>
<sequence length="21" mass="2243">GGCQQQGLHHRIPQELACPLG</sequence>
<dbReference type="Proteomes" id="UP000045706">
    <property type="component" value="Unassembled WGS sequence"/>
</dbReference>
<reference evidence="2" key="1">
    <citation type="submission" date="2015-05" db="EMBL/GenBank/DDBJ databases">
        <authorList>
            <person name="Fogelqvist Johan"/>
        </authorList>
    </citation>
    <scope>NUCLEOTIDE SEQUENCE [LARGE SCALE GENOMIC DNA]</scope>
</reference>
<name>A0A0G4N899_VERLO</name>
<evidence type="ECO:0000313" key="2">
    <source>
        <dbReference type="Proteomes" id="UP000045706"/>
    </source>
</evidence>